<dbReference type="RefSeq" id="WP_200123616.1">
    <property type="nucleotide sequence ID" value="NZ_CP054705.1"/>
</dbReference>
<dbReference type="Gene3D" id="3.90.180.10">
    <property type="entry name" value="Medium-chain alcohol dehydrogenases, catalytic domain"/>
    <property type="match status" value="1"/>
</dbReference>
<dbReference type="SUPFAM" id="SSF51735">
    <property type="entry name" value="NAD(P)-binding Rossmann-fold domains"/>
    <property type="match status" value="1"/>
</dbReference>
<dbReference type="Gene3D" id="3.40.50.720">
    <property type="entry name" value="NAD(P)-binding Rossmann-like Domain"/>
    <property type="match status" value="1"/>
</dbReference>
<dbReference type="EC" id="1.1.1.1" evidence="3"/>
<dbReference type="GO" id="GO:0008270">
    <property type="term" value="F:zinc ion binding"/>
    <property type="evidence" value="ECO:0007669"/>
    <property type="project" value="InterPro"/>
</dbReference>
<proteinExistence type="inferred from homology"/>
<dbReference type="GO" id="GO:0004022">
    <property type="term" value="F:alcohol dehydrogenase (NAD+) activity"/>
    <property type="evidence" value="ECO:0007669"/>
    <property type="project" value="UniProtKB-EC"/>
</dbReference>
<dbReference type="InterPro" id="IPR002328">
    <property type="entry name" value="ADH_Zn_CS"/>
</dbReference>
<keyword evidence="5 10" id="KW-0479">Metal-binding</keyword>
<dbReference type="SMART" id="SM00829">
    <property type="entry name" value="PKS_ER"/>
    <property type="match status" value="1"/>
</dbReference>
<dbReference type="InterPro" id="IPR020843">
    <property type="entry name" value="ER"/>
</dbReference>
<evidence type="ECO:0000256" key="10">
    <source>
        <dbReference type="RuleBase" id="RU361277"/>
    </source>
</evidence>
<gene>
    <name evidence="12" type="ORF">HUG15_13530</name>
</gene>
<comment type="catalytic activity">
    <reaction evidence="9">
        <text>a primary alcohol + NAD(+) = an aldehyde + NADH + H(+)</text>
        <dbReference type="Rhea" id="RHEA:10736"/>
        <dbReference type="ChEBI" id="CHEBI:15378"/>
        <dbReference type="ChEBI" id="CHEBI:15734"/>
        <dbReference type="ChEBI" id="CHEBI:17478"/>
        <dbReference type="ChEBI" id="CHEBI:57540"/>
        <dbReference type="ChEBI" id="CHEBI:57945"/>
        <dbReference type="EC" id="1.1.1.1"/>
    </reaction>
</comment>
<dbReference type="CDD" id="cd05284">
    <property type="entry name" value="arabinose_DH_like"/>
    <property type="match status" value="1"/>
</dbReference>
<evidence type="ECO:0000256" key="7">
    <source>
        <dbReference type="ARBA" id="ARBA00023002"/>
    </source>
</evidence>
<dbReference type="InterPro" id="IPR011032">
    <property type="entry name" value="GroES-like_sf"/>
</dbReference>
<evidence type="ECO:0000259" key="11">
    <source>
        <dbReference type="SMART" id="SM00829"/>
    </source>
</evidence>
<comment type="catalytic activity">
    <reaction evidence="8">
        <text>a secondary alcohol + NAD(+) = a ketone + NADH + H(+)</text>
        <dbReference type="Rhea" id="RHEA:10740"/>
        <dbReference type="ChEBI" id="CHEBI:15378"/>
        <dbReference type="ChEBI" id="CHEBI:17087"/>
        <dbReference type="ChEBI" id="CHEBI:35681"/>
        <dbReference type="ChEBI" id="CHEBI:57540"/>
        <dbReference type="ChEBI" id="CHEBI:57945"/>
        <dbReference type="EC" id="1.1.1.1"/>
    </reaction>
</comment>
<keyword evidence="7" id="KW-0560">Oxidoreductase</keyword>
<sequence length="342" mass="37211">MKAWRLKEFDKPLKYEEIPDPEIKDPTDVIIKIGGAGVCRTDLHLIEGVWDRALETPLPFTIGHENAGWVHQKGSGVTMFDVGDPVIVHPVASCGKCLSCRAGEDMHCENLVFPGLTTDGGYAEYLKTSERALIKLENDVKPEEVAPLADAGITAYRAVQRAAPLAKPGTKTLLMGMGGLGHIAVQLMREFGNSDIIALDTNEERLNMALEYGADHGVVAKDGMIEEVLNLSNNGNGIDLIIDLVGEDDTHANSMKMLKKGGSYFVVGYGGVLHVPSLDVINNEFSIIGSLVGNYNQLYELMQMHAKGKVRLHSTTYPMSKANEVLKMLDEGKINGRTVLVP</sequence>
<evidence type="ECO:0000256" key="4">
    <source>
        <dbReference type="ARBA" id="ARBA00016352"/>
    </source>
</evidence>
<name>A0A7T6Z414_9BACI</name>
<protein>
    <recommendedName>
        <fullName evidence="4">Alcohol dehydrogenase</fullName>
        <ecNumber evidence="3">1.1.1.1</ecNumber>
    </recommendedName>
</protein>
<dbReference type="EMBL" id="CP054705">
    <property type="protein sequence ID" value="QQK76486.1"/>
    <property type="molecule type" value="Genomic_DNA"/>
</dbReference>
<dbReference type="Pfam" id="PF08240">
    <property type="entry name" value="ADH_N"/>
    <property type="match status" value="1"/>
</dbReference>
<dbReference type="KEGG" id="scia:HUG15_13530"/>
<keyword evidence="6 10" id="KW-0862">Zinc</keyword>
<evidence type="ECO:0000313" key="13">
    <source>
        <dbReference type="Proteomes" id="UP000595823"/>
    </source>
</evidence>
<reference evidence="12 13" key="1">
    <citation type="submission" date="2020-06" db="EMBL/GenBank/DDBJ databases">
        <title>Genomic analysis of Salicibibacter sp. NKC5-3.</title>
        <authorList>
            <person name="Oh Y.J."/>
        </authorList>
    </citation>
    <scope>NUCLEOTIDE SEQUENCE [LARGE SCALE GENOMIC DNA]</scope>
    <source>
        <strain evidence="12 13">NKC5-3</strain>
    </source>
</reference>
<comment type="similarity">
    <text evidence="2 10">Belongs to the zinc-containing alcohol dehydrogenase family.</text>
</comment>
<feature type="domain" description="Enoyl reductase (ER)" evidence="11">
    <location>
        <begin position="8"/>
        <end position="340"/>
    </location>
</feature>
<accession>A0A7T6Z414</accession>
<dbReference type="Proteomes" id="UP000595823">
    <property type="component" value="Chromosome"/>
</dbReference>
<evidence type="ECO:0000256" key="5">
    <source>
        <dbReference type="ARBA" id="ARBA00022723"/>
    </source>
</evidence>
<dbReference type="PANTHER" id="PTHR42940">
    <property type="entry name" value="ALCOHOL DEHYDROGENASE 1-RELATED"/>
    <property type="match status" value="1"/>
</dbReference>
<dbReference type="Pfam" id="PF00107">
    <property type="entry name" value="ADH_zinc_N"/>
    <property type="match status" value="1"/>
</dbReference>
<evidence type="ECO:0000256" key="1">
    <source>
        <dbReference type="ARBA" id="ARBA00001947"/>
    </source>
</evidence>
<dbReference type="InterPro" id="IPR013149">
    <property type="entry name" value="ADH-like_C"/>
</dbReference>
<dbReference type="InterPro" id="IPR036291">
    <property type="entry name" value="NAD(P)-bd_dom_sf"/>
</dbReference>
<comment type="cofactor">
    <cofactor evidence="1 10">
        <name>Zn(2+)</name>
        <dbReference type="ChEBI" id="CHEBI:29105"/>
    </cofactor>
</comment>
<evidence type="ECO:0000256" key="3">
    <source>
        <dbReference type="ARBA" id="ARBA00013190"/>
    </source>
</evidence>
<organism evidence="12 13">
    <name type="scientific">Salicibibacter cibarius</name>
    <dbReference type="NCBI Taxonomy" id="2743000"/>
    <lineage>
        <taxon>Bacteria</taxon>
        <taxon>Bacillati</taxon>
        <taxon>Bacillota</taxon>
        <taxon>Bacilli</taxon>
        <taxon>Bacillales</taxon>
        <taxon>Bacillaceae</taxon>
        <taxon>Salicibibacter</taxon>
    </lineage>
</organism>
<evidence type="ECO:0000256" key="6">
    <source>
        <dbReference type="ARBA" id="ARBA00022833"/>
    </source>
</evidence>
<evidence type="ECO:0000313" key="12">
    <source>
        <dbReference type="EMBL" id="QQK76486.1"/>
    </source>
</evidence>
<dbReference type="AlphaFoldDB" id="A0A7T6Z414"/>
<dbReference type="PROSITE" id="PS00059">
    <property type="entry name" value="ADH_ZINC"/>
    <property type="match status" value="1"/>
</dbReference>
<dbReference type="PANTHER" id="PTHR42940:SF8">
    <property type="entry name" value="VACUOLAR PROTEIN SORTING-ASSOCIATED PROTEIN 11"/>
    <property type="match status" value="1"/>
</dbReference>
<keyword evidence="13" id="KW-1185">Reference proteome</keyword>
<dbReference type="SUPFAM" id="SSF50129">
    <property type="entry name" value="GroES-like"/>
    <property type="match status" value="1"/>
</dbReference>
<evidence type="ECO:0000256" key="9">
    <source>
        <dbReference type="ARBA" id="ARBA00049243"/>
    </source>
</evidence>
<evidence type="ECO:0000256" key="2">
    <source>
        <dbReference type="ARBA" id="ARBA00008072"/>
    </source>
</evidence>
<dbReference type="InterPro" id="IPR013154">
    <property type="entry name" value="ADH-like_N"/>
</dbReference>
<evidence type="ECO:0000256" key="8">
    <source>
        <dbReference type="ARBA" id="ARBA00049164"/>
    </source>
</evidence>